<proteinExistence type="inferred from homology"/>
<evidence type="ECO:0000256" key="1">
    <source>
        <dbReference type="ARBA" id="ARBA00004196"/>
    </source>
</evidence>
<dbReference type="SUPFAM" id="SSF53807">
    <property type="entry name" value="Helical backbone' metal receptor"/>
    <property type="match status" value="1"/>
</dbReference>
<sequence>MQISKTLTALGLALPLAVAPLAQAFAADVTVKTARGEATVPEAPKTVAVFDMAAMDTLDALGVKPAGRPDKLYLSRLSGLESATPVGTLFEPDLEALAGLGPDLTIIGGRSATQYDNVAQLGPVIDMTIGTDIVAEARARLEAYGKIFDKEDKAKELDDALVAKLAEVQDEAKGKGDALVVMTNGPKISAFGPGSRFGWIHNAVGMAPAAKDLSVAPHGDAISFEFIAETNPDWIFVVDRGQAIGADEQKASDTLDNPLVAQTNAAKNGHIVYLNSADAYIAGGGYQAMMEMLTEVGKAFEAQEG</sequence>
<evidence type="ECO:0000256" key="5">
    <source>
        <dbReference type="ARBA" id="ARBA00022729"/>
    </source>
</evidence>
<dbReference type="RefSeq" id="WP_350934123.1">
    <property type="nucleotide sequence ID" value="NZ_JAYWLC010000001.1"/>
</dbReference>
<evidence type="ECO:0000256" key="2">
    <source>
        <dbReference type="ARBA" id="ARBA00008814"/>
    </source>
</evidence>
<keyword evidence="4" id="KW-0410">Iron transport</keyword>
<evidence type="ECO:0000313" key="8">
    <source>
        <dbReference type="EMBL" id="MER5170286.1"/>
    </source>
</evidence>
<feature type="chain" id="PRO_5045689104" evidence="6">
    <location>
        <begin position="27"/>
        <end position="305"/>
    </location>
</feature>
<evidence type="ECO:0000256" key="4">
    <source>
        <dbReference type="ARBA" id="ARBA00022496"/>
    </source>
</evidence>
<dbReference type="Gene3D" id="3.40.50.1980">
    <property type="entry name" value="Nitrogenase molybdenum iron protein domain"/>
    <property type="match status" value="2"/>
</dbReference>
<accession>A0ABV1SCE5</accession>
<keyword evidence="4" id="KW-0408">Iron</keyword>
<reference evidence="8 9" key="1">
    <citation type="submission" date="2024-01" db="EMBL/GenBank/DDBJ databases">
        <authorList>
            <person name="Deng Y."/>
            <person name="Su J."/>
        </authorList>
    </citation>
    <scope>NUCLEOTIDE SEQUENCE [LARGE SCALE GENOMIC DNA]</scope>
    <source>
        <strain evidence="8 9">CPCC 100088</strain>
    </source>
</reference>
<comment type="similarity">
    <text evidence="2">Belongs to the bacterial solute-binding protein 8 family.</text>
</comment>
<name>A0ABV1SCE5_9RHOB</name>
<dbReference type="EMBL" id="JAYWLC010000001">
    <property type="protein sequence ID" value="MER5170286.1"/>
    <property type="molecule type" value="Genomic_DNA"/>
</dbReference>
<dbReference type="InterPro" id="IPR051313">
    <property type="entry name" value="Bact_iron-sidero_bind"/>
</dbReference>
<dbReference type="PANTHER" id="PTHR30532:SF28">
    <property type="entry name" value="PETROBACTIN-BINDING PROTEIN YCLQ"/>
    <property type="match status" value="1"/>
</dbReference>
<keyword evidence="3" id="KW-0813">Transport</keyword>
<evidence type="ECO:0000256" key="3">
    <source>
        <dbReference type="ARBA" id="ARBA00022448"/>
    </source>
</evidence>
<dbReference type="Proteomes" id="UP001438953">
    <property type="component" value="Unassembled WGS sequence"/>
</dbReference>
<evidence type="ECO:0000313" key="9">
    <source>
        <dbReference type="Proteomes" id="UP001438953"/>
    </source>
</evidence>
<keyword evidence="4" id="KW-0406">Ion transport</keyword>
<dbReference type="PANTHER" id="PTHR30532">
    <property type="entry name" value="IRON III DICITRATE-BINDING PERIPLASMIC PROTEIN"/>
    <property type="match status" value="1"/>
</dbReference>
<feature type="signal peptide" evidence="6">
    <location>
        <begin position="1"/>
        <end position="26"/>
    </location>
</feature>
<organism evidence="8 9">
    <name type="scientific">Thioclava kandeliae</name>
    <dbReference type="NCBI Taxonomy" id="3070818"/>
    <lineage>
        <taxon>Bacteria</taxon>
        <taxon>Pseudomonadati</taxon>
        <taxon>Pseudomonadota</taxon>
        <taxon>Alphaproteobacteria</taxon>
        <taxon>Rhodobacterales</taxon>
        <taxon>Paracoccaceae</taxon>
        <taxon>Thioclava</taxon>
    </lineage>
</organism>
<protein>
    <submittedName>
        <fullName evidence="8">Siderophore ABC transporter substrate-binding protein</fullName>
    </submittedName>
</protein>
<comment type="subcellular location">
    <subcellularLocation>
        <location evidence="1">Cell envelope</location>
    </subcellularLocation>
</comment>
<keyword evidence="5 6" id="KW-0732">Signal</keyword>
<gene>
    <name evidence="8" type="ORF">VSX56_00740</name>
</gene>
<dbReference type="PROSITE" id="PS50983">
    <property type="entry name" value="FE_B12_PBP"/>
    <property type="match status" value="1"/>
</dbReference>
<dbReference type="InterPro" id="IPR002491">
    <property type="entry name" value="ABC_transptr_periplasmic_BD"/>
</dbReference>
<keyword evidence="9" id="KW-1185">Reference proteome</keyword>
<dbReference type="Pfam" id="PF01497">
    <property type="entry name" value="Peripla_BP_2"/>
    <property type="match status" value="1"/>
</dbReference>
<comment type="caution">
    <text evidence="8">The sequence shown here is derived from an EMBL/GenBank/DDBJ whole genome shotgun (WGS) entry which is preliminary data.</text>
</comment>
<dbReference type="InterPro" id="IPR033870">
    <property type="entry name" value="FatB"/>
</dbReference>
<feature type="domain" description="Fe/B12 periplasmic-binding" evidence="7">
    <location>
        <begin position="46"/>
        <end position="304"/>
    </location>
</feature>
<dbReference type="CDD" id="cd01140">
    <property type="entry name" value="FatB"/>
    <property type="match status" value="1"/>
</dbReference>
<evidence type="ECO:0000256" key="6">
    <source>
        <dbReference type="SAM" id="SignalP"/>
    </source>
</evidence>
<evidence type="ECO:0000259" key="7">
    <source>
        <dbReference type="PROSITE" id="PS50983"/>
    </source>
</evidence>
<reference evidence="8 9" key="2">
    <citation type="submission" date="2024-06" db="EMBL/GenBank/DDBJ databases">
        <title>Thioclava kandeliae sp. nov. from a rhizosphere soil sample of Kandelia candel in a mangrove.</title>
        <authorList>
            <person name="Mu T."/>
        </authorList>
    </citation>
    <scope>NUCLEOTIDE SEQUENCE [LARGE SCALE GENOMIC DNA]</scope>
    <source>
        <strain evidence="8 9">CPCC 100088</strain>
    </source>
</reference>